<dbReference type="EMBL" id="JAOVQN010000003">
    <property type="protein sequence ID" value="MCU9836988.1"/>
    <property type="molecule type" value="Genomic_DNA"/>
</dbReference>
<keyword evidence="1" id="KW-0460">Magnesium</keyword>
<organism evidence="3 4">
    <name type="scientific">Ruegeria marisflavi</name>
    <dbReference type="NCBI Taxonomy" id="2984152"/>
    <lineage>
        <taxon>Bacteria</taxon>
        <taxon>Pseudomonadati</taxon>
        <taxon>Pseudomonadota</taxon>
        <taxon>Alphaproteobacteria</taxon>
        <taxon>Rhodobacterales</taxon>
        <taxon>Roseobacteraceae</taxon>
        <taxon>Ruegeria</taxon>
    </lineage>
</organism>
<dbReference type="RefSeq" id="WP_263387168.1">
    <property type="nucleotide sequence ID" value="NZ_JAOVQN010000003.1"/>
</dbReference>
<dbReference type="PANTHER" id="PTHR43777">
    <property type="entry name" value="MOLYBDENUM COFACTOR CYTIDYLYLTRANSFERASE"/>
    <property type="match status" value="1"/>
</dbReference>
<dbReference type="InterPro" id="IPR025877">
    <property type="entry name" value="MobA-like_NTP_Trfase"/>
</dbReference>
<evidence type="ECO:0000259" key="2">
    <source>
        <dbReference type="Pfam" id="PF12804"/>
    </source>
</evidence>
<feature type="domain" description="MobA-like NTP transferase" evidence="2">
    <location>
        <begin position="7"/>
        <end position="167"/>
    </location>
</feature>
<comment type="caution">
    <text evidence="3">The sequence shown here is derived from an EMBL/GenBank/DDBJ whole genome shotgun (WGS) entry which is preliminary data.</text>
</comment>
<accession>A0ABT2WM63</accession>
<dbReference type="Pfam" id="PF12804">
    <property type="entry name" value="NTP_transf_3"/>
    <property type="match status" value="1"/>
</dbReference>
<dbReference type="Gene3D" id="3.90.550.10">
    <property type="entry name" value="Spore Coat Polysaccharide Biosynthesis Protein SpsA, Chain A"/>
    <property type="match status" value="1"/>
</dbReference>
<sequence>MNKIPILLLAAGQSRRMGGADKLMQEIDGEPLLRRSARIAMTAGPVIAALPPAPHPRHGALAGLDIEIVEVPDAAEGMNASLRRAVAALPPQAPAAMVLLADLPDLTAQDLSLVLGAIDFSTKNLVWRGTTEDGRPGHPVVFHKALFTELLALTGDGGAQSVAQAHKDRQVLVPLPYQNARTDLDTPEAWADWRAKRQ</sequence>
<evidence type="ECO:0000256" key="1">
    <source>
        <dbReference type="ARBA" id="ARBA00022842"/>
    </source>
</evidence>
<evidence type="ECO:0000313" key="3">
    <source>
        <dbReference type="EMBL" id="MCU9836988.1"/>
    </source>
</evidence>
<proteinExistence type="predicted"/>
<protein>
    <submittedName>
        <fullName evidence="3">Nucleotidyltransferase family protein</fullName>
    </submittedName>
</protein>
<gene>
    <name evidence="3" type="ORF">OEZ49_04345</name>
</gene>
<dbReference type="PANTHER" id="PTHR43777:SF1">
    <property type="entry name" value="MOLYBDENUM COFACTOR CYTIDYLYLTRANSFERASE"/>
    <property type="match status" value="1"/>
</dbReference>
<keyword evidence="4" id="KW-1185">Reference proteome</keyword>
<evidence type="ECO:0000313" key="4">
    <source>
        <dbReference type="Proteomes" id="UP001321014"/>
    </source>
</evidence>
<dbReference type="Proteomes" id="UP001321014">
    <property type="component" value="Unassembled WGS sequence"/>
</dbReference>
<reference evidence="3 4" key="1">
    <citation type="submission" date="2022-10" db="EMBL/GenBank/DDBJ databases">
        <title>Ruegeria sp. nov., isolated from ocean surface water.</title>
        <authorList>
            <person name="He W."/>
            <person name="Wang L."/>
            <person name="Zhang D.-F."/>
        </authorList>
    </citation>
    <scope>NUCLEOTIDE SEQUENCE [LARGE SCALE GENOMIC DNA]</scope>
    <source>
        <strain evidence="3 4">WL0004</strain>
    </source>
</reference>
<dbReference type="CDD" id="cd04182">
    <property type="entry name" value="GT_2_like_f"/>
    <property type="match status" value="1"/>
</dbReference>
<dbReference type="SUPFAM" id="SSF53448">
    <property type="entry name" value="Nucleotide-diphospho-sugar transferases"/>
    <property type="match status" value="1"/>
</dbReference>
<name>A0ABT2WM63_9RHOB</name>
<dbReference type="InterPro" id="IPR029044">
    <property type="entry name" value="Nucleotide-diphossugar_trans"/>
</dbReference>